<keyword evidence="1" id="KW-1185">Reference proteome</keyword>
<dbReference type="Proteomes" id="UP000095285">
    <property type="component" value="Unassembled WGS sequence"/>
</dbReference>
<reference evidence="2" key="2">
    <citation type="submission" date="2016-11" db="UniProtKB">
        <authorList>
            <consortium name="WormBaseParasite"/>
        </authorList>
    </citation>
    <scope>IDENTIFICATION</scope>
</reference>
<dbReference type="WBParaSite" id="EN70_5441">
    <property type="protein sequence ID" value="EN70_5441"/>
    <property type="gene ID" value="EN70_5441"/>
</dbReference>
<evidence type="ECO:0000313" key="2">
    <source>
        <dbReference type="WBParaSite" id="EN70_5441"/>
    </source>
</evidence>
<protein>
    <submittedName>
        <fullName evidence="2">Intron_maturas2 domain-containing protein</fullName>
    </submittedName>
</protein>
<name>A0A1I7VRK3_LOALO</name>
<proteinExistence type="predicted"/>
<dbReference type="AlphaFoldDB" id="A0A1I7VRK3"/>
<evidence type="ECO:0000313" key="1">
    <source>
        <dbReference type="Proteomes" id="UP000095285"/>
    </source>
</evidence>
<accession>A0A1I7VRK3</accession>
<sequence>MHSSSNKNKLVASYTSLHRQLLSDVYSKIALSKKLPLKIAHHQLPIASGSNVTVWIKKQMRRVVTTT</sequence>
<reference evidence="1" key="1">
    <citation type="submission" date="2012-04" db="EMBL/GenBank/DDBJ databases">
        <title>The Genome Sequence of Loa loa.</title>
        <authorList>
            <consortium name="The Broad Institute Genome Sequencing Platform"/>
            <consortium name="Broad Institute Genome Sequencing Center for Infectious Disease"/>
            <person name="Nutman T.B."/>
            <person name="Fink D.L."/>
            <person name="Russ C."/>
            <person name="Young S."/>
            <person name="Zeng Q."/>
            <person name="Gargeya S."/>
            <person name="Alvarado L."/>
            <person name="Berlin A."/>
            <person name="Chapman S.B."/>
            <person name="Chen Z."/>
            <person name="Freedman E."/>
            <person name="Gellesch M."/>
            <person name="Goldberg J."/>
            <person name="Griggs A."/>
            <person name="Gujja S."/>
            <person name="Heilman E.R."/>
            <person name="Heiman D."/>
            <person name="Howarth C."/>
            <person name="Mehta T."/>
            <person name="Neiman D."/>
            <person name="Pearson M."/>
            <person name="Roberts A."/>
            <person name="Saif S."/>
            <person name="Shea T."/>
            <person name="Shenoy N."/>
            <person name="Sisk P."/>
            <person name="Stolte C."/>
            <person name="Sykes S."/>
            <person name="White J."/>
            <person name="Yandava C."/>
            <person name="Haas B."/>
            <person name="Henn M.R."/>
            <person name="Nusbaum C."/>
            <person name="Birren B."/>
        </authorList>
    </citation>
    <scope>NUCLEOTIDE SEQUENCE [LARGE SCALE GENOMIC DNA]</scope>
</reference>
<organism evidence="1 2">
    <name type="scientific">Loa loa</name>
    <name type="common">Eye worm</name>
    <name type="synonym">Filaria loa</name>
    <dbReference type="NCBI Taxonomy" id="7209"/>
    <lineage>
        <taxon>Eukaryota</taxon>
        <taxon>Metazoa</taxon>
        <taxon>Ecdysozoa</taxon>
        <taxon>Nematoda</taxon>
        <taxon>Chromadorea</taxon>
        <taxon>Rhabditida</taxon>
        <taxon>Spirurina</taxon>
        <taxon>Spiruromorpha</taxon>
        <taxon>Filarioidea</taxon>
        <taxon>Onchocercidae</taxon>
        <taxon>Loa</taxon>
    </lineage>
</organism>